<accession>A0A3N2R4X5</accession>
<evidence type="ECO:0008006" key="4">
    <source>
        <dbReference type="Google" id="ProtNLM"/>
    </source>
</evidence>
<protein>
    <recommendedName>
        <fullName evidence="4">Copper-binding protein</fullName>
    </recommendedName>
</protein>
<evidence type="ECO:0000256" key="1">
    <source>
        <dbReference type="SAM" id="SignalP"/>
    </source>
</evidence>
<feature type="signal peptide" evidence="1">
    <location>
        <begin position="1"/>
        <end position="23"/>
    </location>
</feature>
<proteinExistence type="predicted"/>
<gene>
    <name evidence="2" type="ORF">EAT49_09435</name>
</gene>
<dbReference type="AlphaFoldDB" id="A0A3N2R4X5"/>
<dbReference type="EMBL" id="RDRB01000004">
    <property type="protein sequence ID" value="ROU02545.1"/>
    <property type="molecule type" value="Genomic_DNA"/>
</dbReference>
<sequence>MTVRMLCRIAPALCALALSPALAQDQESGRVGSGAPEDFFMEITRGEDGAPVIEPEQFDLALGGYYRFNVVCPEELTSETGYHFEVTELLENSHIRLLSIGETDVEFYMQGLTFRAIQCDESGTARFSFHPMRPGVYPIYVRDQGVPPEEVYGRVVVE</sequence>
<dbReference type="RefSeq" id="WP_123642069.1">
    <property type="nucleotide sequence ID" value="NZ_ML119084.1"/>
</dbReference>
<dbReference type="OrthoDB" id="5343781at2"/>
<organism evidence="2 3">
    <name type="scientific">Histidinibacterium lentulum</name>
    <dbReference type="NCBI Taxonomy" id="2480588"/>
    <lineage>
        <taxon>Bacteria</taxon>
        <taxon>Pseudomonadati</taxon>
        <taxon>Pseudomonadota</taxon>
        <taxon>Alphaproteobacteria</taxon>
        <taxon>Rhodobacterales</taxon>
        <taxon>Paracoccaceae</taxon>
        <taxon>Histidinibacterium</taxon>
    </lineage>
</organism>
<name>A0A3N2R4X5_9RHOB</name>
<feature type="chain" id="PRO_5018076893" description="Copper-binding protein" evidence="1">
    <location>
        <begin position="24"/>
        <end position="158"/>
    </location>
</feature>
<evidence type="ECO:0000313" key="3">
    <source>
        <dbReference type="Proteomes" id="UP000268016"/>
    </source>
</evidence>
<dbReference type="Proteomes" id="UP000268016">
    <property type="component" value="Unassembled WGS sequence"/>
</dbReference>
<evidence type="ECO:0000313" key="2">
    <source>
        <dbReference type="EMBL" id="ROU02545.1"/>
    </source>
</evidence>
<keyword evidence="3" id="KW-1185">Reference proteome</keyword>
<comment type="caution">
    <text evidence="2">The sequence shown here is derived from an EMBL/GenBank/DDBJ whole genome shotgun (WGS) entry which is preliminary data.</text>
</comment>
<keyword evidence="1" id="KW-0732">Signal</keyword>
<reference evidence="2 3" key="1">
    <citation type="submission" date="2018-10" db="EMBL/GenBank/DDBJ databases">
        <title>Histidinibacterium lentulum gen. nov., sp. nov., a marine bacterium from the culture broth of Picochlorum sp. 122.</title>
        <authorList>
            <person name="Wang G."/>
        </authorList>
    </citation>
    <scope>NUCLEOTIDE SEQUENCE [LARGE SCALE GENOMIC DNA]</scope>
    <source>
        <strain evidence="2 3">B17</strain>
    </source>
</reference>